<keyword evidence="1" id="KW-1185">Reference proteome</keyword>
<proteinExistence type="predicted"/>
<dbReference type="PANTHER" id="PTHR32046:SF11">
    <property type="entry name" value="IMMUNE-ASSOCIATED NUCLEOTIDE-BINDING PROTEIN 10-LIKE"/>
    <property type="match status" value="1"/>
</dbReference>
<organism evidence="1 2">
    <name type="scientific">Ditylenchus dipsaci</name>
    <dbReference type="NCBI Taxonomy" id="166011"/>
    <lineage>
        <taxon>Eukaryota</taxon>
        <taxon>Metazoa</taxon>
        <taxon>Ecdysozoa</taxon>
        <taxon>Nematoda</taxon>
        <taxon>Chromadorea</taxon>
        <taxon>Rhabditida</taxon>
        <taxon>Tylenchina</taxon>
        <taxon>Tylenchomorpha</taxon>
        <taxon>Sphaerularioidea</taxon>
        <taxon>Anguinidae</taxon>
        <taxon>Anguininae</taxon>
        <taxon>Ditylenchus</taxon>
    </lineage>
</organism>
<name>A0A915D2A9_9BILA</name>
<dbReference type="WBParaSite" id="jg15092">
    <property type="protein sequence ID" value="jg15092"/>
    <property type="gene ID" value="jg15092"/>
</dbReference>
<evidence type="ECO:0000313" key="2">
    <source>
        <dbReference type="WBParaSite" id="jg15092"/>
    </source>
</evidence>
<dbReference type="Proteomes" id="UP000887574">
    <property type="component" value="Unplaced"/>
</dbReference>
<protein>
    <submittedName>
        <fullName evidence="2">Uncharacterized protein</fullName>
    </submittedName>
</protein>
<dbReference type="AlphaFoldDB" id="A0A915D2A9"/>
<sequence length="211" mass="23539">MAIKFCAKFCCAEDFKKTVVVKNGVPGTKVFDFANNALKINGMDKIYECFEIKLSGPFDIEYQVKDGAFIKEDQIHSIKFYEISEKTDDHCEILHDLDAGRKKNVLILGETGVGKCPWFNAFANYVTFASMDEARYANNHICLVPTSFEVNRKGNPLLVQTCNVKGSDENINSAKSTTGMTKPRVFETAESGRLRLIKTRESGTPVGLSRS</sequence>
<reference evidence="2" key="1">
    <citation type="submission" date="2022-11" db="UniProtKB">
        <authorList>
            <consortium name="WormBaseParasite"/>
        </authorList>
    </citation>
    <scope>IDENTIFICATION</scope>
</reference>
<dbReference type="PANTHER" id="PTHR32046">
    <property type="entry name" value="G DOMAIN-CONTAINING PROTEIN"/>
    <property type="match status" value="1"/>
</dbReference>
<evidence type="ECO:0000313" key="1">
    <source>
        <dbReference type="Proteomes" id="UP000887574"/>
    </source>
</evidence>
<accession>A0A915D2A9</accession>